<feature type="compositionally biased region" description="Basic and acidic residues" evidence="1">
    <location>
        <begin position="74"/>
        <end position="85"/>
    </location>
</feature>
<accession>W9QCZ3</accession>
<evidence type="ECO:0000313" key="2">
    <source>
        <dbReference type="EMBL" id="EXB28631.1"/>
    </source>
</evidence>
<protein>
    <submittedName>
        <fullName evidence="2">Uncharacterized protein</fullName>
    </submittedName>
</protein>
<dbReference type="EMBL" id="KE343392">
    <property type="protein sequence ID" value="EXB28631.1"/>
    <property type="molecule type" value="Genomic_DNA"/>
</dbReference>
<organism evidence="2 3">
    <name type="scientific">Morus notabilis</name>
    <dbReference type="NCBI Taxonomy" id="981085"/>
    <lineage>
        <taxon>Eukaryota</taxon>
        <taxon>Viridiplantae</taxon>
        <taxon>Streptophyta</taxon>
        <taxon>Embryophyta</taxon>
        <taxon>Tracheophyta</taxon>
        <taxon>Spermatophyta</taxon>
        <taxon>Magnoliopsida</taxon>
        <taxon>eudicotyledons</taxon>
        <taxon>Gunneridae</taxon>
        <taxon>Pentapetalae</taxon>
        <taxon>rosids</taxon>
        <taxon>fabids</taxon>
        <taxon>Rosales</taxon>
        <taxon>Moraceae</taxon>
        <taxon>Moreae</taxon>
        <taxon>Morus</taxon>
    </lineage>
</organism>
<sequence length="276" mass="29425">MEVRTDSAMEQVGSFRVQTQREFAEIQTLPVLERKLEVILLKLDQLLAQQGIPAKDQQVGYGEGHTTQTVSRCGDSRLDPEGPRRQVTLEDMRSESRDSKAYDLAGEWTDATKLRVKEGSGRDLRGQHLKHRDAGLRDSYARGANLGAIEAGRGVATTLGMHSGANGADSDSAGAGAQKSGSMLAGSCDLGLGLHTSNAIDANSSEIRTRSSYFGPIGVKSDIFDTNFDEIRAKSISVDAIVAWNGEIGTSGVGIGNFANARLGIGGVQHSKTFCL</sequence>
<reference evidence="3" key="1">
    <citation type="submission" date="2013-01" db="EMBL/GenBank/DDBJ databases">
        <title>Draft Genome Sequence of a Mulberry Tree, Morus notabilis C.K. Schneid.</title>
        <authorList>
            <person name="He N."/>
            <person name="Zhao S."/>
        </authorList>
    </citation>
    <scope>NUCLEOTIDE SEQUENCE</scope>
</reference>
<gene>
    <name evidence="2" type="ORF">L484_003154</name>
</gene>
<dbReference type="Proteomes" id="UP000030645">
    <property type="component" value="Unassembled WGS sequence"/>
</dbReference>
<feature type="region of interest" description="Disordered" evidence="1">
    <location>
        <begin position="58"/>
        <end position="85"/>
    </location>
</feature>
<dbReference type="AlphaFoldDB" id="W9QCZ3"/>
<proteinExistence type="predicted"/>
<keyword evidence="3" id="KW-1185">Reference proteome</keyword>
<evidence type="ECO:0000313" key="3">
    <source>
        <dbReference type="Proteomes" id="UP000030645"/>
    </source>
</evidence>
<name>W9QCZ3_9ROSA</name>
<evidence type="ECO:0000256" key="1">
    <source>
        <dbReference type="SAM" id="MobiDB-lite"/>
    </source>
</evidence>